<evidence type="ECO:0000313" key="3">
    <source>
        <dbReference type="EMBL" id="MDA7026699.1"/>
    </source>
</evidence>
<evidence type="ECO:0000313" key="4">
    <source>
        <dbReference type="Proteomes" id="UP001211894"/>
    </source>
</evidence>
<evidence type="ECO:0000256" key="1">
    <source>
        <dbReference type="SAM" id="MobiDB-lite"/>
    </source>
</evidence>
<keyword evidence="4" id="KW-1185">Reference proteome</keyword>
<dbReference type="InterPro" id="IPR018961">
    <property type="entry name" value="DnaJ_homolog_subfam-C_membr-28"/>
</dbReference>
<protein>
    <submittedName>
        <fullName evidence="3">DUF1992 domain-containing protein</fullName>
    </submittedName>
</protein>
<accession>A0ABT4X4M9</accession>
<feature type="domain" description="DnaJ homologue subfamily C member 28 conserved" evidence="2">
    <location>
        <begin position="18"/>
        <end position="67"/>
    </location>
</feature>
<dbReference type="RefSeq" id="WP_271340550.1">
    <property type="nucleotide sequence ID" value="NZ_JAQKAB010000005.1"/>
</dbReference>
<gene>
    <name evidence="3" type="ORF">PJ311_08775</name>
</gene>
<dbReference type="Proteomes" id="UP001211894">
    <property type="component" value="Unassembled WGS sequence"/>
</dbReference>
<proteinExistence type="predicted"/>
<evidence type="ECO:0000259" key="2">
    <source>
        <dbReference type="Pfam" id="PF09350"/>
    </source>
</evidence>
<dbReference type="Pfam" id="PF09350">
    <property type="entry name" value="DJC28_CD"/>
    <property type="match status" value="1"/>
</dbReference>
<feature type="region of interest" description="Disordered" evidence="1">
    <location>
        <begin position="1"/>
        <end position="27"/>
    </location>
</feature>
<dbReference type="EMBL" id="JAQKAB010000005">
    <property type="protein sequence ID" value="MDA7026699.1"/>
    <property type="molecule type" value="Genomic_DNA"/>
</dbReference>
<name>A0ABT4X4M9_9BACI</name>
<reference evidence="3 4" key="1">
    <citation type="submission" date="2023-01" db="EMBL/GenBank/DDBJ databases">
        <title>Bacillus changyiensis sp. nov., isolated from a coastal deposit.</title>
        <authorList>
            <person name="Xiao G."/>
            <person name="Lai Q."/>
            <person name="Hu Z."/>
            <person name="Shao Z."/>
        </authorList>
    </citation>
    <scope>NUCLEOTIDE SEQUENCE [LARGE SCALE GENOMIC DNA]</scope>
    <source>
        <strain evidence="3 4">CLL-7-23</strain>
    </source>
</reference>
<organism evidence="3 4">
    <name type="scientific">Bacillus changyiensis</name>
    <dbReference type="NCBI Taxonomy" id="3004103"/>
    <lineage>
        <taxon>Bacteria</taxon>
        <taxon>Bacillati</taxon>
        <taxon>Bacillota</taxon>
        <taxon>Bacilli</taxon>
        <taxon>Bacillales</taxon>
        <taxon>Bacillaceae</taxon>
        <taxon>Bacillus</taxon>
    </lineage>
</organism>
<sequence>MEYRDPIGDILKQSDQSKDLPGKGKPLPQDFYSGDTYQHFQKIARNAGYLPEWIKLQKKISDALNNLKSFKQLEEINVQIGKYNKICPAPFQKIMITEENYHIQKERWE</sequence>
<comment type="caution">
    <text evidence="3">The sequence shown here is derived from an EMBL/GenBank/DDBJ whole genome shotgun (WGS) entry which is preliminary data.</text>
</comment>